<proteinExistence type="predicted"/>
<evidence type="ECO:0000256" key="1">
    <source>
        <dbReference type="ARBA" id="ARBA00022549"/>
    </source>
</evidence>
<feature type="region of interest" description="Disordered" evidence="3">
    <location>
        <begin position="322"/>
        <end position="376"/>
    </location>
</feature>
<organism evidence="4 5">
    <name type="scientific">Oxynema aestuarii AP17</name>
    <dbReference type="NCBI Taxonomy" id="2064643"/>
    <lineage>
        <taxon>Bacteria</taxon>
        <taxon>Bacillati</taxon>
        <taxon>Cyanobacteriota</taxon>
        <taxon>Cyanophyceae</taxon>
        <taxon>Oscillatoriophycideae</taxon>
        <taxon>Oscillatoriales</taxon>
        <taxon>Oscillatoriaceae</taxon>
        <taxon>Oxynema</taxon>
        <taxon>Oxynema aestuarii</taxon>
    </lineage>
</organism>
<sequence>MMETNSQSNHLQSKWRIPPQLGWLCLSAILLLFGQVRLEAAENGDFAAQLQTIQREKGVKRQQAIASLRAMGSPAIAQLVEALRHEDATIRSSAAFVLGSFGPEAVAAIPDLVNKLHDKNKFVREDAAAALRRVGEAAIAPLTEALADERVEVRRFAAFALAGIGTSAVEAIPALLAQLDDEDERARFHAAIALRAIGKPAEFRLMKALQNKSERVRRGAAFALGKVGSPHVVPLSESLTEIQQRQKVGFAWESLAQLDKNERTKEENKEEIEGCFPRSCDEISDPERMRPEICQLAPETMEEGELPEICRGLPSLEDLRLTPPTKPLPDEEMQPNPCEVSPGICQIDPNLDDSPNPCEVSPRSCETQGKGVKGLL</sequence>
<dbReference type="RefSeq" id="WP_168570829.1">
    <property type="nucleotide sequence ID" value="NZ_CP051167.1"/>
</dbReference>
<dbReference type="AlphaFoldDB" id="A0A6H1U1E1"/>
<protein>
    <submittedName>
        <fullName evidence="4">HEAT repeat domain-containing protein</fullName>
    </submittedName>
</protein>
<gene>
    <name evidence="4" type="ORF">HCG48_20510</name>
</gene>
<keyword evidence="5" id="KW-1185">Reference proteome</keyword>
<evidence type="ECO:0000313" key="5">
    <source>
        <dbReference type="Proteomes" id="UP000500857"/>
    </source>
</evidence>
<reference evidence="4 5" key="1">
    <citation type="submission" date="2020-04" db="EMBL/GenBank/DDBJ databases">
        <authorList>
            <person name="Basu S."/>
            <person name="Maruthanayagam V."/>
            <person name="Chakraborty S."/>
            <person name="Pramanik A."/>
            <person name="Mukherjee J."/>
            <person name="Brink B."/>
        </authorList>
    </citation>
    <scope>NUCLEOTIDE SEQUENCE [LARGE SCALE GENOMIC DNA]</scope>
    <source>
        <strain evidence="4 5">AP17</strain>
    </source>
</reference>
<dbReference type="Pfam" id="PF13646">
    <property type="entry name" value="HEAT_2"/>
    <property type="match status" value="1"/>
</dbReference>
<dbReference type="InterPro" id="IPR004155">
    <property type="entry name" value="PBS_lyase_HEAT"/>
</dbReference>
<evidence type="ECO:0000256" key="2">
    <source>
        <dbReference type="ARBA" id="ARBA00022738"/>
    </source>
</evidence>
<keyword evidence="1" id="KW-0042">Antenna complex</keyword>
<name>A0A6H1U1E1_9CYAN</name>
<dbReference type="SMART" id="SM00567">
    <property type="entry name" value="EZ_HEAT"/>
    <property type="match status" value="6"/>
</dbReference>
<dbReference type="KEGG" id="oxy:HCG48_20510"/>
<dbReference type="EMBL" id="CP051167">
    <property type="protein sequence ID" value="QIZ72682.1"/>
    <property type="molecule type" value="Genomic_DNA"/>
</dbReference>
<dbReference type="InterPro" id="IPR016024">
    <property type="entry name" value="ARM-type_fold"/>
</dbReference>
<evidence type="ECO:0000313" key="4">
    <source>
        <dbReference type="EMBL" id="QIZ72682.1"/>
    </source>
</evidence>
<keyword evidence="2" id="KW-0605">Phycobilisome</keyword>
<dbReference type="SUPFAM" id="SSF48371">
    <property type="entry name" value="ARM repeat"/>
    <property type="match status" value="1"/>
</dbReference>
<dbReference type="Pfam" id="PF03130">
    <property type="entry name" value="HEAT_PBS"/>
    <property type="match status" value="1"/>
</dbReference>
<dbReference type="GO" id="GO:0030089">
    <property type="term" value="C:phycobilisome"/>
    <property type="evidence" value="ECO:0007669"/>
    <property type="project" value="UniProtKB-KW"/>
</dbReference>
<dbReference type="InterPro" id="IPR011989">
    <property type="entry name" value="ARM-like"/>
</dbReference>
<dbReference type="Gene3D" id="1.25.10.10">
    <property type="entry name" value="Leucine-rich Repeat Variant"/>
    <property type="match status" value="2"/>
</dbReference>
<dbReference type="PANTHER" id="PTHR12697:SF5">
    <property type="entry name" value="DEOXYHYPUSINE HYDROXYLASE"/>
    <property type="match status" value="1"/>
</dbReference>
<dbReference type="GO" id="GO:0016491">
    <property type="term" value="F:oxidoreductase activity"/>
    <property type="evidence" value="ECO:0007669"/>
    <property type="project" value="TreeGrafter"/>
</dbReference>
<dbReference type="Proteomes" id="UP000500857">
    <property type="component" value="Chromosome"/>
</dbReference>
<evidence type="ECO:0000256" key="3">
    <source>
        <dbReference type="SAM" id="MobiDB-lite"/>
    </source>
</evidence>
<dbReference type="PANTHER" id="PTHR12697">
    <property type="entry name" value="PBS LYASE HEAT-LIKE PROTEIN"/>
    <property type="match status" value="1"/>
</dbReference>
<accession>A0A6H1U1E1</accession>